<dbReference type="AlphaFoldDB" id="M8CYS4"/>
<evidence type="ECO:0008006" key="2">
    <source>
        <dbReference type="Google" id="ProtNLM"/>
    </source>
</evidence>
<organism evidence="1">
    <name type="scientific">Aegilops tauschii</name>
    <name type="common">Tausch's goatgrass</name>
    <name type="synonym">Aegilops squarrosa</name>
    <dbReference type="NCBI Taxonomy" id="37682"/>
    <lineage>
        <taxon>Eukaryota</taxon>
        <taxon>Viridiplantae</taxon>
        <taxon>Streptophyta</taxon>
        <taxon>Embryophyta</taxon>
        <taxon>Tracheophyta</taxon>
        <taxon>Spermatophyta</taxon>
        <taxon>Magnoliopsida</taxon>
        <taxon>Liliopsida</taxon>
        <taxon>Poales</taxon>
        <taxon>Poaceae</taxon>
        <taxon>BOP clade</taxon>
        <taxon>Pooideae</taxon>
        <taxon>Triticodae</taxon>
        <taxon>Triticeae</taxon>
        <taxon>Triticinae</taxon>
        <taxon>Aegilops</taxon>
    </lineage>
</organism>
<dbReference type="InterPro" id="IPR006912">
    <property type="entry name" value="Harbinger_derived_prot"/>
</dbReference>
<dbReference type="PANTHER" id="PTHR31479:SF3">
    <property type="entry name" value="ALPHA_BETA-HYDROLASES SUPERFAMILY PROTEIN"/>
    <property type="match status" value="1"/>
</dbReference>
<proteinExistence type="predicted"/>
<evidence type="ECO:0000313" key="1">
    <source>
        <dbReference type="EnsemblPlants" id="EMT29031"/>
    </source>
</evidence>
<reference evidence="1" key="1">
    <citation type="submission" date="2015-06" db="UniProtKB">
        <authorList>
            <consortium name="EnsemblPlants"/>
        </authorList>
    </citation>
    <scope>IDENTIFICATION</scope>
</reference>
<sequence length="484" mass="54774">MSFTLCSNYNVAHHAWQTFVKLLKKPEGKKNLDFHNAQAAARKDVERAFEILQAQFAIVTGPARFWDQKMLWYIMHACVIMHNMIIENERGQDVDYSQYELLGHPVRVRRKAERVARFVASYHAIRRPAAHNDLQKDLIEECWDAKGVVSYDTGWHRYGEWGVKSFHNKLAGPMANGQAAYVLEFDRQENRTGETAIAPNWWKPFKYKLVRLLIDSRDGSIYGALLEWDQVAALSDWIMRRPVGAPKAVLALRGTVLKQSTVARDLEDDLRYFAQESLRGSVRFAGALEVLKSAIDKHGSNNVCVAGHSLGAGYAMQVGKTLAKDGVFVECHLFNPPSVSLGLGLRKLQDKVDKVLKRYISGSSSNAGEISHPGEKGETVSEIGEENLIKEVKRWVPNLYINNSDYICCFYVDRSGVPTVTAEKRGDGHPEARAKVFVIAKGPQKFLKAHGLQQWWMDDSELHLAVNESKLMYKHLKSLYVKET</sequence>
<dbReference type="InterPro" id="IPR029058">
    <property type="entry name" value="AB_hydrolase_fold"/>
</dbReference>
<accession>M8CYS4</accession>
<dbReference type="EnsemblPlants" id="EMT29031">
    <property type="protein sequence ID" value="EMT29031"/>
    <property type="gene ID" value="F775_30047"/>
</dbReference>
<dbReference type="SUPFAM" id="SSF53474">
    <property type="entry name" value="alpha/beta-Hydrolases"/>
    <property type="match status" value="1"/>
</dbReference>
<dbReference type="Pfam" id="PF04827">
    <property type="entry name" value="Plant_tran"/>
    <property type="match status" value="1"/>
</dbReference>
<dbReference type="PANTHER" id="PTHR31479">
    <property type="entry name" value="ALPHA/BETA-HYDROLASES SUPERFAMILY PROTEIN"/>
    <property type="match status" value="1"/>
</dbReference>
<name>M8CYS4_AEGTA</name>
<protein>
    <recommendedName>
        <fullName evidence="2">Fungal lipase-like domain-containing protein</fullName>
    </recommendedName>
</protein>
<dbReference type="Gene3D" id="3.40.50.1820">
    <property type="entry name" value="alpha/beta hydrolase"/>
    <property type="match status" value="1"/>
</dbReference>